<dbReference type="AlphaFoldDB" id="A0A371DEP3"/>
<protein>
    <submittedName>
        <fullName evidence="2">Uncharacterized protein</fullName>
    </submittedName>
</protein>
<evidence type="ECO:0000313" key="3">
    <source>
        <dbReference type="Proteomes" id="UP000256964"/>
    </source>
</evidence>
<accession>A0A371DEP3</accession>
<proteinExistence type="predicted"/>
<dbReference type="OrthoDB" id="5338195at2759"/>
<dbReference type="EMBL" id="KZ857396">
    <property type="protein sequence ID" value="RDX51025.1"/>
    <property type="molecule type" value="Genomic_DNA"/>
</dbReference>
<evidence type="ECO:0000256" key="1">
    <source>
        <dbReference type="SAM" id="MobiDB-lite"/>
    </source>
</evidence>
<keyword evidence="3" id="KW-1185">Reference proteome</keyword>
<name>A0A371DEP3_9APHY</name>
<feature type="compositionally biased region" description="Polar residues" evidence="1">
    <location>
        <begin position="142"/>
        <end position="160"/>
    </location>
</feature>
<evidence type="ECO:0000313" key="2">
    <source>
        <dbReference type="EMBL" id="RDX51025.1"/>
    </source>
</evidence>
<dbReference type="STRING" id="139420.A0A371DEP3"/>
<sequence length="464" mass="49178">MFPKFSTRARGTKVAEVIPPPHTIKAHGKYDLTIGPHVFSNTAIYEVHYLPETETSISIGPSTHISTQRSPSFPTVAAQEVSTPLVNIPSMSHVTPALSAQVALASQSNPTLANLLNAVINRTATDDQVKTLGLLVQSMGNVQQLGPSQPSSTASPTNTRAGPPKPFDIVLEFHERPADRWIFPRGDVVCERRGVAQDLFARSSDVTITTSLPFAGTASQNPSAVDDQQAELQQPPEVGSLCFSRVPQQLWDLFLLWAGGRAKVEESRTALAELVKKAAPRSYLQHRLPDGELLSEVQAAVAPSYTMKSIKPAGADSTRAKRKSVSRKATLVSDGLPSPAEKTAPVKRRQSLKAKTSAPPPIACHACGQTDVPLMMGGRYCRICIDAGKSVAEIPQLAPRATNFPEAPISALGPPVSASQSLTNVPVVASPPAITTGQPSTAVIVEVATNHDAHSTTVVPPPGS</sequence>
<dbReference type="Proteomes" id="UP000256964">
    <property type="component" value="Unassembled WGS sequence"/>
</dbReference>
<feature type="region of interest" description="Disordered" evidence="1">
    <location>
        <begin position="312"/>
        <end position="360"/>
    </location>
</feature>
<reference evidence="2 3" key="1">
    <citation type="journal article" date="2018" name="Biotechnol. Biofuels">
        <title>Integrative visual omics of the white-rot fungus Polyporus brumalis exposes the biotechnological potential of its oxidative enzymes for delignifying raw plant biomass.</title>
        <authorList>
            <person name="Miyauchi S."/>
            <person name="Rancon A."/>
            <person name="Drula E."/>
            <person name="Hage H."/>
            <person name="Chaduli D."/>
            <person name="Favel A."/>
            <person name="Grisel S."/>
            <person name="Henrissat B."/>
            <person name="Herpoel-Gimbert I."/>
            <person name="Ruiz-Duenas F.J."/>
            <person name="Chevret D."/>
            <person name="Hainaut M."/>
            <person name="Lin J."/>
            <person name="Wang M."/>
            <person name="Pangilinan J."/>
            <person name="Lipzen A."/>
            <person name="Lesage-Meessen L."/>
            <person name="Navarro D."/>
            <person name="Riley R."/>
            <person name="Grigoriev I.V."/>
            <person name="Zhou S."/>
            <person name="Raouche S."/>
            <person name="Rosso M.N."/>
        </authorList>
    </citation>
    <scope>NUCLEOTIDE SEQUENCE [LARGE SCALE GENOMIC DNA]</scope>
    <source>
        <strain evidence="2 3">BRFM 1820</strain>
    </source>
</reference>
<feature type="region of interest" description="Disordered" evidence="1">
    <location>
        <begin position="142"/>
        <end position="164"/>
    </location>
</feature>
<gene>
    <name evidence="2" type="ORF">OH76DRAFT_1481712</name>
</gene>
<organism evidence="2 3">
    <name type="scientific">Lentinus brumalis</name>
    <dbReference type="NCBI Taxonomy" id="2498619"/>
    <lineage>
        <taxon>Eukaryota</taxon>
        <taxon>Fungi</taxon>
        <taxon>Dikarya</taxon>
        <taxon>Basidiomycota</taxon>
        <taxon>Agaricomycotina</taxon>
        <taxon>Agaricomycetes</taxon>
        <taxon>Polyporales</taxon>
        <taxon>Polyporaceae</taxon>
        <taxon>Lentinus</taxon>
    </lineage>
</organism>